<dbReference type="InterPro" id="IPR029063">
    <property type="entry name" value="SAM-dependent_MTases_sf"/>
</dbReference>
<proteinExistence type="predicted"/>
<dbReference type="SUPFAM" id="SSF53335">
    <property type="entry name" value="S-adenosyl-L-methionine-dependent methyltransferases"/>
    <property type="match status" value="1"/>
</dbReference>
<dbReference type="InterPro" id="IPR025714">
    <property type="entry name" value="Methyltranfer_dom"/>
</dbReference>
<protein>
    <recommendedName>
        <fullName evidence="2">Methyltransferase domain-containing protein</fullName>
    </recommendedName>
</protein>
<feature type="domain" description="Methyltransferase" evidence="2">
    <location>
        <begin position="114"/>
        <end position="210"/>
    </location>
</feature>
<evidence type="ECO:0000313" key="3">
    <source>
        <dbReference type="EMBL" id="KIM81991.1"/>
    </source>
</evidence>
<gene>
    <name evidence="3" type="ORF">PILCRDRAFT_820874</name>
</gene>
<name>A0A0C3FS54_PILCF</name>
<dbReference type="HOGENOM" id="CLU_010595_5_1_1"/>
<dbReference type="OrthoDB" id="2013972at2759"/>
<dbReference type="InParanoid" id="A0A0C3FS54"/>
<reference evidence="4" key="2">
    <citation type="submission" date="2015-01" db="EMBL/GenBank/DDBJ databases">
        <title>Evolutionary Origins and Diversification of the Mycorrhizal Mutualists.</title>
        <authorList>
            <consortium name="DOE Joint Genome Institute"/>
            <consortium name="Mycorrhizal Genomics Consortium"/>
            <person name="Kohler A."/>
            <person name="Kuo A."/>
            <person name="Nagy L.G."/>
            <person name="Floudas D."/>
            <person name="Copeland A."/>
            <person name="Barry K.W."/>
            <person name="Cichocki N."/>
            <person name="Veneault-Fourrey C."/>
            <person name="LaButti K."/>
            <person name="Lindquist E.A."/>
            <person name="Lipzen A."/>
            <person name="Lundell T."/>
            <person name="Morin E."/>
            <person name="Murat C."/>
            <person name="Riley R."/>
            <person name="Ohm R."/>
            <person name="Sun H."/>
            <person name="Tunlid A."/>
            <person name="Henrissat B."/>
            <person name="Grigoriev I.V."/>
            <person name="Hibbett D.S."/>
            <person name="Martin F."/>
        </authorList>
    </citation>
    <scope>NUCLEOTIDE SEQUENCE [LARGE SCALE GENOMIC DNA]</scope>
    <source>
        <strain evidence="4">F 1598</strain>
    </source>
</reference>
<evidence type="ECO:0000259" key="2">
    <source>
        <dbReference type="Pfam" id="PF13847"/>
    </source>
</evidence>
<dbReference type="EMBL" id="KN832996">
    <property type="protein sequence ID" value="KIM81991.1"/>
    <property type="molecule type" value="Genomic_DNA"/>
</dbReference>
<evidence type="ECO:0000313" key="4">
    <source>
        <dbReference type="Proteomes" id="UP000054166"/>
    </source>
</evidence>
<dbReference type="Gene3D" id="3.40.50.150">
    <property type="entry name" value="Vaccinia Virus protein VP39"/>
    <property type="match status" value="1"/>
</dbReference>
<dbReference type="PANTHER" id="PTHR43591">
    <property type="entry name" value="METHYLTRANSFERASE"/>
    <property type="match status" value="1"/>
</dbReference>
<reference evidence="3 4" key="1">
    <citation type="submission" date="2014-04" db="EMBL/GenBank/DDBJ databases">
        <authorList>
            <consortium name="DOE Joint Genome Institute"/>
            <person name="Kuo A."/>
            <person name="Tarkka M."/>
            <person name="Buscot F."/>
            <person name="Kohler A."/>
            <person name="Nagy L.G."/>
            <person name="Floudas D."/>
            <person name="Copeland A."/>
            <person name="Barry K.W."/>
            <person name="Cichocki N."/>
            <person name="Veneault-Fourrey C."/>
            <person name="LaButti K."/>
            <person name="Lindquist E.A."/>
            <person name="Lipzen A."/>
            <person name="Lundell T."/>
            <person name="Morin E."/>
            <person name="Murat C."/>
            <person name="Sun H."/>
            <person name="Tunlid A."/>
            <person name="Henrissat B."/>
            <person name="Grigoriev I.V."/>
            <person name="Hibbett D.S."/>
            <person name="Martin F."/>
            <person name="Nordberg H.P."/>
            <person name="Cantor M.N."/>
            <person name="Hua S.X."/>
        </authorList>
    </citation>
    <scope>NUCLEOTIDE SEQUENCE [LARGE SCALE GENOMIC DNA]</scope>
    <source>
        <strain evidence="3 4">F 1598</strain>
    </source>
</reference>
<keyword evidence="4" id="KW-1185">Reference proteome</keyword>
<organism evidence="3 4">
    <name type="scientific">Piloderma croceum (strain F 1598)</name>
    <dbReference type="NCBI Taxonomy" id="765440"/>
    <lineage>
        <taxon>Eukaryota</taxon>
        <taxon>Fungi</taxon>
        <taxon>Dikarya</taxon>
        <taxon>Basidiomycota</taxon>
        <taxon>Agaricomycotina</taxon>
        <taxon>Agaricomycetes</taxon>
        <taxon>Agaricomycetidae</taxon>
        <taxon>Atheliales</taxon>
        <taxon>Atheliaceae</taxon>
        <taxon>Piloderma</taxon>
    </lineage>
</organism>
<dbReference type="Pfam" id="PF13847">
    <property type="entry name" value="Methyltransf_31"/>
    <property type="match status" value="1"/>
</dbReference>
<feature type="region of interest" description="Disordered" evidence="1">
    <location>
        <begin position="1"/>
        <end position="42"/>
    </location>
</feature>
<dbReference type="CDD" id="cd02440">
    <property type="entry name" value="AdoMet_MTases"/>
    <property type="match status" value="1"/>
</dbReference>
<accession>A0A0C3FS54</accession>
<dbReference type="Proteomes" id="UP000054166">
    <property type="component" value="Unassembled WGS sequence"/>
</dbReference>
<dbReference type="PANTHER" id="PTHR43591:SF50">
    <property type="entry name" value="METHYLTRANSFERASE DOMAIN-CONTAINING PROTEIN-RELATED"/>
    <property type="match status" value="1"/>
</dbReference>
<dbReference type="AlphaFoldDB" id="A0A0C3FS54"/>
<dbReference type="STRING" id="765440.A0A0C3FS54"/>
<evidence type="ECO:0000256" key="1">
    <source>
        <dbReference type="SAM" id="MobiDB-lite"/>
    </source>
</evidence>
<sequence length="346" mass="38204">MSIDFNAHNQQDPDPEDGNDPTHVEGHPNGVSDDGFSDASSDVTELGSADFEAYFQERDERLFHSHGGLPYPLPVDTPEQERLKALHGIVHTVLGADFVGPVSQVLAPSPGRHQTRALDICTGTGTWVMDMASQFPHTKFNGFDIVPIATRHPLSNVQFEIHDVNEPVRWPDNTMDLVHARATDMAVSDYPAMLAEAARVLRPGGLFMSGEWERGPSFDNPTIGDTNRIPGIDRLVNVVDSLLSHKALPLVPHIPIWLDASGQFQDITIQCYSVPIGDWDPTKQVLGEKFRDVWVRYVDSLKPMLGQPGSGLDEAQINDLITGYLDNIWNVPGLVGKYHTVHAKKI</sequence>